<dbReference type="Proteomes" id="UP001521116">
    <property type="component" value="Unassembled WGS sequence"/>
</dbReference>
<sequence length="834" mass="95287">MEDILDCMNHHQEVLREELQLAGMQLMISKAEEEERRAKYAQERAWRTAKLAEAIKEKLNAETQRWGKTVMAASTIDELEARSSQSGLDQIACYYFFGQKGSLKSGSTRTSAYRSIATQIFQRFHHVEAIHDIYALANDGSKASASEHEVLELLQMVFPRLSDVYIILDGVDECADCAKLVSEVQLFCANPSVKVLLFSRPHVAPLRRVIKSDHIISLSRTVMNEDIRVFLRAQLAVLADKNRFPSSSNLLSIEDELLDRADGMFLWARLMICYLDSPALTKSQRVNTIFKTTPVGLDEMYDRILRQIQNMDGASQQLAASVFGAASARELSIQQPLLKYASVHWAEHLWDCLRAFLDADTSAPNQEMLATTLSLLGRFLSHKLCLTVWVEAIYLYAAGSPLNCLQLVPNLLDKASQLGAKLDCSQVTRNISDFATEMQEIDHAWHDTLVQTPHEIWNDVTSFNSSAFLAKNNGISTHKLAPCQEDHPSKSLEPMFCVSANNTDCTFIGKIAIWPSRQFYECWNNKPEEFVSDWHKAIDHEHISRGWLALYEVHSIKDVPQKTLSHMISLPSEEISLQLQFSLRLSVLRHWKLKFPLAISSDLSIISVLRTIIKFNRKHPQKREEVEVLSTVPWRDHWERLRSFWRPEQPVVDFSYTYEWLFSPGSTFVVFRDCDFSKERGTFAILKLSSHSSRLDAAVIKKEEFYGDALCPCAIHPFEQKLLLLDRNHIRFMDMDNHEEYFIPCAKSSGTIKIEFSKCGAYYVLHRDLSLPEIHLLPKTAFTNVSSKRPGSEEPCVAKRLKQHEHIFDGTLSRTIDSLDIMAYRIEESTSSDR</sequence>
<evidence type="ECO:0000256" key="1">
    <source>
        <dbReference type="ARBA" id="ARBA00022737"/>
    </source>
</evidence>
<organism evidence="3 4">
    <name type="scientific">Neofusicoccum ribis</name>
    <dbReference type="NCBI Taxonomy" id="45134"/>
    <lineage>
        <taxon>Eukaryota</taxon>
        <taxon>Fungi</taxon>
        <taxon>Dikarya</taxon>
        <taxon>Ascomycota</taxon>
        <taxon>Pezizomycotina</taxon>
        <taxon>Dothideomycetes</taxon>
        <taxon>Dothideomycetes incertae sedis</taxon>
        <taxon>Botryosphaeriales</taxon>
        <taxon>Botryosphaeriaceae</taxon>
        <taxon>Neofusicoccum</taxon>
    </lineage>
</organism>
<dbReference type="Pfam" id="PF24883">
    <property type="entry name" value="NPHP3_N"/>
    <property type="match status" value="1"/>
</dbReference>
<keyword evidence="1" id="KW-0677">Repeat</keyword>
<evidence type="ECO:0000313" key="4">
    <source>
        <dbReference type="Proteomes" id="UP001521116"/>
    </source>
</evidence>
<comment type="caution">
    <text evidence="3">The sequence shown here is derived from an EMBL/GenBank/DDBJ whole genome shotgun (WGS) entry which is preliminary data.</text>
</comment>
<protein>
    <recommendedName>
        <fullName evidence="2">Nephrocystin 3-like N-terminal domain-containing protein</fullName>
    </recommendedName>
</protein>
<dbReference type="Gene3D" id="3.40.50.300">
    <property type="entry name" value="P-loop containing nucleotide triphosphate hydrolases"/>
    <property type="match status" value="1"/>
</dbReference>
<gene>
    <name evidence="3" type="ORF">SLS56_008664</name>
</gene>
<name>A0ABR3SJH6_9PEZI</name>
<proteinExistence type="predicted"/>
<keyword evidence="4" id="KW-1185">Reference proteome</keyword>
<dbReference type="EMBL" id="JAJVDC020000132">
    <property type="protein sequence ID" value="KAL1622617.1"/>
    <property type="molecule type" value="Genomic_DNA"/>
</dbReference>
<evidence type="ECO:0000259" key="2">
    <source>
        <dbReference type="Pfam" id="PF24883"/>
    </source>
</evidence>
<evidence type="ECO:0000313" key="3">
    <source>
        <dbReference type="EMBL" id="KAL1622617.1"/>
    </source>
</evidence>
<dbReference type="PANTHER" id="PTHR10039">
    <property type="entry name" value="AMELOGENIN"/>
    <property type="match status" value="1"/>
</dbReference>
<reference evidence="3 4" key="1">
    <citation type="submission" date="2024-02" db="EMBL/GenBank/DDBJ databases">
        <title>De novo assembly and annotation of 12 fungi associated with fruit tree decline syndrome in Ontario, Canada.</title>
        <authorList>
            <person name="Sulman M."/>
            <person name="Ellouze W."/>
            <person name="Ilyukhin E."/>
        </authorList>
    </citation>
    <scope>NUCLEOTIDE SEQUENCE [LARGE SCALE GENOMIC DNA]</scope>
    <source>
        <strain evidence="3 4">M1-105</strain>
    </source>
</reference>
<accession>A0ABR3SJH6</accession>
<dbReference type="PANTHER" id="PTHR10039:SF14">
    <property type="entry name" value="NACHT DOMAIN-CONTAINING PROTEIN"/>
    <property type="match status" value="1"/>
</dbReference>
<feature type="domain" description="Nephrocystin 3-like N-terminal" evidence="2">
    <location>
        <begin position="67"/>
        <end position="200"/>
    </location>
</feature>
<dbReference type="InterPro" id="IPR027417">
    <property type="entry name" value="P-loop_NTPase"/>
</dbReference>
<dbReference type="InterPro" id="IPR056884">
    <property type="entry name" value="NPHP3-like_N"/>
</dbReference>